<dbReference type="InterPro" id="IPR050283">
    <property type="entry name" value="E-box_TF_Regulators"/>
</dbReference>
<sequence length="661" mass="72451">MDKRNMTKARGIRVQKSRESNTSGTSDLEVSLLKKRENRLVSRASASSKDDQSKMNSRVQLQCEVSRANEAQQTKIQDDNQSVSSKSGQQNRQVRTIERDNNPAARQQRAPATTTTTSTTTNNATDPIQSPTQQQTGSSKKSTKPRRRVATMAQRRAANIRERRRMYNLNTAFDRLRKKVPSFAYEKRLSRIETLKLAIMYIKFMDNLVNDDAYADKYKHLLANSFCSGSTSSGYLSSGTYLSLYGNCISPASSSSSPPNTNYLATMRTNGTTITDQTSNKTNHSQGGQPVQNVATISECGAGATTPATTNDYKSQANRSRHSTMRMKSRLGDVDSLEPVTSSQMDCYDSSSYSKSVSICLDTRCVSKHSYGAATNTMIGQANCSPSISCCSPSAAISTTTTTINCISRPQQHLSGSGAGSDTSSPTTNSSVSPQSVQQQQHQSASAISSLHTGQQTQLPPAHSGNRAAFQSSSDHPSIVPPPPTSSTISDLSRYSRTTTDATPTGHAYNQPHPYDSRAGQPVNVSLPQSLSPYATSYETSTMRQNDKFFYHHHQDQHIKSHHHHLQPDHHGQQNLYQHHKYSSSSSGSGSSSSGSETPQHVYDYTQAQNLQQPTTTSIGNYSGADYFTSNHYQSQQEHSSHNQHKQLPPNGYSLHSLEAR</sequence>
<dbReference type="SMART" id="SM00353">
    <property type="entry name" value="HLH"/>
    <property type="match status" value="1"/>
</dbReference>
<dbReference type="GO" id="GO:0032502">
    <property type="term" value="P:developmental process"/>
    <property type="evidence" value="ECO:0007669"/>
    <property type="project" value="TreeGrafter"/>
</dbReference>
<feature type="compositionally biased region" description="Polar residues" evidence="1">
    <location>
        <begin position="69"/>
        <end position="94"/>
    </location>
</feature>
<feature type="compositionally biased region" description="Polar residues" evidence="1">
    <location>
        <begin position="606"/>
        <end position="621"/>
    </location>
</feature>
<feature type="region of interest" description="Disordered" evidence="1">
    <location>
        <begin position="554"/>
        <end position="661"/>
    </location>
</feature>
<feature type="region of interest" description="Disordered" evidence="1">
    <location>
        <begin position="1"/>
        <end position="150"/>
    </location>
</feature>
<dbReference type="Gene3D" id="4.10.280.10">
    <property type="entry name" value="Helix-loop-helix DNA-binding domain"/>
    <property type="match status" value="1"/>
</dbReference>
<proteinExistence type="predicted"/>
<feature type="compositionally biased region" description="Polar residues" evidence="1">
    <location>
        <begin position="126"/>
        <end position="140"/>
    </location>
</feature>
<feature type="compositionally biased region" description="Low complexity" evidence="1">
    <location>
        <begin position="424"/>
        <end position="450"/>
    </location>
</feature>
<dbReference type="InterPro" id="IPR036638">
    <property type="entry name" value="HLH_DNA-bd_sf"/>
</dbReference>
<evidence type="ECO:0000313" key="3">
    <source>
        <dbReference type="EMBL" id="MDE45792.1"/>
    </source>
</evidence>
<gene>
    <name evidence="3" type="primary">fer3</name>
    <name evidence="3" type="ORF">g.890</name>
</gene>
<organism evidence="3">
    <name type="scientific">Aceria tosichella</name>
    <name type="common">wheat curl mite</name>
    <dbReference type="NCBI Taxonomy" id="561515"/>
    <lineage>
        <taxon>Eukaryota</taxon>
        <taxon>Metazoa</taxon>
        <taxon>Ecdysozoa</taxon>
        <taxon>Arthropoda</taxon>
        <taxon>Chelicerata</taxon>
        <taxon>Arachnida</taxon>
        <taxon>Acari</taxon>
        <taxon>Acariformes</taxon>
        <taxon>Trombidiformes</taxon>
        <taxon>Prostigmata</taxon>
        <taxon>Eupodina</taxon>
        <taxon>Eriophyoidea</taxon>
        <taxon>Eriophyidae</taxon>
        <taxon>Eriophyinae</taxon>
        <taxon>Aceriini</taxon>
        <taxon>Aceria</taxon>
    </lineage>
</organism>
<feature type="compositionally biased region" description="Basic residues" evidence="1">
    <location>
        <begin position="1"/>
        <end position="15"/>
    </location>
</feature>
<dbReference type="AlphaFoldDB" id="A0A6G1S758"/>
<dbReference type="GO" id="GO:0000981">
    <property type="term" value="F:DNA-binding transcription factor activity, RNA polymerase II-specific"/>
    <property type="evidence" value="ECO:0007669"/>
    <property type="project" value="TreeGrafter"/>
</dbReference>
<feature type="domain" description="BHLH" evidence="2">
    <location>
        <begin position="153"/>
        <end position="205"/>
    </location>
</feature>
<accession>A0A6G1S758</accession>
<evidence type="ECO:0000256" key="1">
    <source>
        <dbReference type="SAM" id="MobiDB-lite"/>
    </source>
</evidence>
<dbReference type="GO" id="GO:0046983">
    <property type="term" value="F:protein dimerization activity"/>
    <property type="evidence" value="ECO:0007669"/>
    <property type="project" value="InterPro"/>
</dbReference>
<dbReference type="CDD" id="cd11415">
    <property type="entry name" value="bHLH_TS_FERD3L_NATO3"/>
    <property type="match status" value="1"/>
</dbReference>
<dbReference type="SUPFAM" id="SSF47459">
    <property type="entry name" value="HLH, helix-loop-helix DNA-binding domain"/>
    <property type="match status" value="1"/>
</dbReference>
<protein>
    <submittedName>
        <fullName evidence="3">Protein Fer3</fullName>
    </submittedName>
</protein>
<dbReference type="EMBL" id="GGYP01001021">
    <property type="protein sequence ID" value="MDE45792.1"/>
    <property type="molecule type" value="Transcribed_RNA"/>
</dbReference>
<feature type="compositionally biased region" description="Low complexity" evidence="1">
    <location>
        <begin position="583"/>
        <end position="596"/>
    </location>
</feature>
<evidence type="ECO:0000259" key="2">
    <source>
        <dbReference type="PROSITE" id="PS50888"/>
    </source>
</evidence>
<dbReference type="Pfam" id="PF00010">
    <property type="entry name" value="HLH"/>
    <property type="match status" value="1"/>
</dbReference>
<dbReference type="GO" id="GO:0000977">
    <property type="term" value="F:RNA polymerase II transcription regulatory region sequence-specific DNA binding"/>
    <property type="evidence" value="ECO:0007669"/>
    <property type="project" value="TreeGrafter"/>
</dbReference>
<dbReference type="PROSITE" id="PS50888">
    <property type="entry name" value="BHLH"/>
    <property type="match status" value="1"/>
</dbReference>
<reference evidence="3" key="1">
    <citation type="submission" date="2018-10" db="EMBL/GenBank/DDBJ databases">
        <title>Transcriptome assembly of Aceria tosichella (Wheat curl mite) Type 2.</title>
        <authorList>
            <person name="Scully E.D."/>
            <person name="Geib S.M."/>
            <person name="Palmer N.A."/>
            <person name="Gupta A.K."/>
            <person name="Sarath G."/>
            <person name="Tatineni S."/>
        </authorList>
    </citation>
    <scope>NUCLEOTIDE SEQUENCE</scope>
    <source>
        <strain evidence="3">LincolnNE</strain>
    </source>
</reference>
<name>A0A6G1S758_9ACAR</name>
<dbReference type="PANTHER" id="PTHR23349">
    <property type="entry name" value="BASIC HELIX-LOOP-HELIX TRANSCRIPTION FACTOR, TWIST"/>
    <property type="match status" value="1"/>
</dbReference>
<dbReference type="PANTHER" id="PTHR23349:SF63">
    <property type="entry name" value="FER3-LIKE PROTEIN"/>
    <property type="match status" value="1"/>
</dbReference>
<feature type="compositionally biased region" description="Low complexity" evidence="1">
    <location>
        <begin position="102"/>
        <end position="125"/>
    </location>
</feature>
<feature type="region of interest" description="Disordered" evidence="1">
    <location>
        <begin position="410"/>
        <end position="528"/>
    </location>
</feature>
<dbReference type="InterPro" id="IPR011598">
    <property type="entry name" value="bHLH_dom"/>
</dbReference>
<feature type="compositionally biased region" description="Polar residues" evidence="1">
    <location>
        <begin position="410"/>
        <end position="423"/>
    </location>
</feature>